<dbReference type="SUPFAM" id="SSF50974">
    <property type="entry name" value="Nitrous oxide reductase, N-terminal domain"/>
    <property type="match status" value="1"/>
</dbReference>
<evidence type="ECO:0000313" key="5">
    <source>
        <dbReference type="Proteomes" id="UP000593892"/>
    </source>
</evidence>
<dbReference type="AlphaFoldDB" id="A0A7S7NMV4"/>
<feature type="chain" id="PRO_5032292250" evidence="2">
    <location>
        <begin position="21"/>
        <end position="1167"/>
    </location>
</feature>
<dbReference type="EMBL" id="CP063849">
    <property type="protein sequence ID" value="QOY86538.1"/>
    <property type="molecule type" value="Genomic_DNA"/>
</dbReference>
<keyword evidence="2" id="KW-0732">Signal</keyword>
<proteinExistence type="inferred from homology"/>
<evidence type="ECO:0000256" key="2">
    <source>
        <dbReference type="SAM" id="SignalP"/>
    </source>
</evidence>
<gene>
    <name evidence="4" type="ORF">IRI77_27615</name>
</gene>
<dbReference type="Gene3D" id="2.60.40.10">
    <property type="entry name" value="Immunoglobulins"/>
    <property type="match status" value="3"/>
</dbReference>
<evidence type="ECO:0000256" key="1">
    <source>
        <dbReference type="ARBA" id="ARBA00010116"/>
    </source>
</evidence>
<evidence type="ECO:0000313" key="4">
    <source>
        <dbReference type="EMBL" id="QOY86538.1"/>
    </source>
</evidence>
<name>A0A7S7NMV4_PALFE</name>
<dbReference type="PROSITE" id="PS51127">
    <property type="entry name" value="BIG1"/>
    <property type="match status" value="1"/>
</dbReference>
<dbReference type="RefSeq" id="WP_194448207.1">
    <property type="nucleotide sequence ID" value="NZ_CP063849.1"/>
</dbReference>
<dbReference type="NCBIfam" id="TIGR03437">
    <property type="entry name" value="Soli_cterm"/>
    <property type="match status" value="1"/>
</dbReference>
<sequence>MNLRRILSPVALGLFMLAAAADARYVYVLPPTGTSSAQMLIHNEQIQLAGTVTVPAGSFQVLTNVPGDKAIVLATNNVAAVSFATLPNGPVTSLSLDGQPATFGAVTPDGLRLLVLAGSSPGSLYIIDAVNGNIQTGGKISINGIPREVVVTQDSRYAFIVSSGSPTALLTVVDLSTNQIVNQTQLAQVIGALHASISPLGQVYITGQYRMIEFDGRPPFAEHARSEVISNPGRLHFSPDGRYAIAANELLNGYSLICIDLQVKGPTTAAGTEISKILVSTSSNTAVRIDDIFPVNATTAIAYSALDQKMFGISYPSLTANELALSGVGVVNGVTSVTRTDEFPAARNLYYTSGGKLSRFDLVQNTALGITDVGSGTAVFVPQPNTGATPKTLFTYGGGLTSVKPGDLVPYSVRAVDANGRPVYGASVSFSSETAVLTNAASTTNVDGYAWVVATGPPANGDFVVTALVGSLTANLTSTITGGTGGGTGGGGTTDPGNVAKVIKVSGDGQLLQNQFTVNVLPLVVKVVDAKGAPIAGKEVTWSASPGIQFTALPTPTDANGVTQMSIYPNGDFQGATYQGYIATASVVGIGSTTFSISAFPNGQFYQPTIFIRKPTQDVRSITMKLGTKLDGAVHAIVSSATGIAIPNVGLRVSTPFTDPTQGPVVHCDGQTALNGTVLTAANGEVDCNLVAEGKTGSTSLLINVGEQRDFSGYTITVTPGDPVAPVIVQGNNQTGKPGVTLPLALTARIVDPSGNVLAGTAVTWDLVTANSMTLVNTISAADSNGLVSTKVILGPTPGKFKVRLKAGANETLFDVTIETSATGFAKVSGDGQAVAPINTAFAQPLVVKVTDASGNGVQGAAVTWTTTGSVTLSATSSVTGADGRASVIATAGSVPGAITVTAAVSNLPSQTFSLQSRLPGPSVTATSFANFASGVAGVSPGLLVQITGAGLAPGVTGQVNANILAGRLPLTLSGVTVNFQWTGGSGYAPIYRVANENGVESVLVQAPFEITGTTVNAVVNVSGGSTNVLAIPVSLVSPGVLEDVSGSRRAAVVIRSDGQTVTPDTPARPGETLRMYAIGLGQTSPTAYTNQVGTPDQNVLAKIAVGLDNAGIQVVSAQMAENLIGVYEIVFVVPVGTTNGDHPLGFVMEAVPGQPAYANGSILAVQ</sequence>
<dbReference type="InterPro" id="IPR013783">
    <property type="entry name" value="Ig-like_fold"/>
</dbReference>
<protein>
    <submittedName>
        <fullName evidence="4">Ig-like domain-containing protein</fullName>
    </submittedName>
</protein>
<dbReference type="Pfam" id="PF02369">
    <property type="entry name" value="Big_1"/>
    <property type="match status" value="1"/>
</dbReference>
<keyword evidence="5" id="KW-1185">Reference proteome</keyword>
<dbReference type="Proteomes" id="UP000593892">
    <property type="component" value="Chromosome"/>
</dbReference>
<dbReference type="SUPFAM" id="SSF49373">
    <property type="entry name" value="Invasin/intimin cell-adhesion fragments"/>
    <property type="match status" value="4"/>
</dbReference>
<dbReference type="InterPro" id="IPR003344">
    <property type="entry name" value="Big_1_dom"/>
</dbReference>
<comment type="similarity">
    <text evidence="1">Belongs to the intimin/invasin family.</text>
</comment>
<feature type="domain" description="Big-1" evidence="3">
    <location>
        <begin position="818"/>
        <end position="916"/>
    </location>
</feature>
<reference evidence="4 5" key="1">
    <citation type="submission" date="2020-10" db="EMBL/GenBank/DDBJ databases">
        <title>Complete genome sequence of Paludibaculum fermentans P105T, a facultatively anaerobic acidobacterium capable of dissimilatory Fe(III) reduction.</title>
        <authorList>
            <person name="Dedysh S.N."/>
            <person name="Beletsky A.V."/>
            <person name="Kulichevskaya I.S."/>
            <person name="Mardanov A.V."/>
            <person name="Ravin N.V."/>
        </authorList>
    </citation>
    <scope>NUCLEOTIDE SEQUENCE [LARGE SCALE GENOMIC DNA]</scope>
    <source>
        <strain evidence="4 5">P105</strain>
    </source>
</reference>
<feature type="signal peptide" evidence="2">
    <location>
        <begin position="1"/>
        <end position="20"/>
    </location>
</feature>
<dbReference type="InterPro" id="IPR015943">
    <property type="entry name" value="WD40/YVTN_repeat-like_dom_sf"/>
</dbReference>
<dbReference type="InterPro" id="IPR011045">
    <property type="entry name" value="N2O_reductase_N"/>
</dbReference>
<dbReference type="Gene3D" id="2.130.10.10">
    <property type="entry name" value="YVTN repeat-like/Quinoprotein amine dehydrogenase"/>
    <property type="match status" value="1"/>
</dbReference>
<dbReference type="InterPro" id="IPR017803">
    <property type="entry name" value="CHP03437_C"/>
</dbReference>
<evidence type="ECO:0000259" key="3">
    <source>
        <dbReference type="PROSITE" id="PS51127"/>
    </source>
</evidence>
<organism evidence="4 5">
    <name type="scientific">Paludibaculum fermentans</name>
    <dbReference type="NCBI Taxonomy" id="1473598"/>
    <lineage>
        <taxon>Bacteria</taxon>
        <taxon>Pseudomonadati</taxon>
        <taxon>Acidobacteriota</taxon>
        <taxon>Terriglobia</taxon>
        <taxon>Bryobacterales</taxon>
        <taxon>Bryobacteraceae</taxon>
        <taxon>Paludibaculum</taxon>
    </lineage>
</organism>
<dbReference type="KEGG" id="pfer:IRI77_27615"/>
<dbReference type="InterPro" id="IPR008964">
    <property type="entry name" value="Invasin/intimin_cell_adhesion"/>
</dbReference>
<accession>A0A7S7NMV4</accession>